<dbReference type="SUPFAM" id="SSF53335">
    <property type="entry name" value="S-adenosyl-L-methionine-dependent methyltransferases"/>
    <property type="match status" value="1"/>
</dbReference>
<evidence type="ECO:0000313" key="3">
    <source>
        <dbReference type="Proteomes" id="UP000183639"/>
    </source>
</evidence>
<keyword evidence="2" id="KW-0489">Methyltransferase</keyword>
<sequence length="378" mass="43219">MKDFLTMVKKLYYRNYEDSMEAIKEQQIPCAYFYPMEPFEAGNIDAVREWGMNVTTICTWDKHLAQIDYPACRVVGLKEFLADPQGVKVMLLHTQMWLPVLDKVLAPIGVDSINLGHLQDAINIRDFMFDNLPKLYETYACLGQEESKKAYLAAVAGNVSWQVRDYHFAPEPQYMLEGFIPQENDIAIDGGAYDGGTARLFASLGAKVYAFEMDRENYQVCQEKAEKYGFVVENMGLSNAESDAHYHRGGTASCKLDHGAEVAHFISIDAYVERADLPRVDYIKLDVEGAEQEVLEGAAASILKWKPKMAISAYHRPYDLWALREYVSALCPSYRFEFRHYPIDVTDYWLSEQDKALLREYGLGYKIPTSCETVLYCY</sequence>
<organism evidence="2 3">
    <name type="scientific">Selenomonas ruminantium</name>
    <dbReference type="NCBI Taxonomy" id="971"/>
    <lineage>
        <taxon>Bacteria</taxon>
        <taxon>Bacillati</taxon>
        <taxon>Bacillota</taxon>
        <taxon>Negativicutes</taxon>
        <taxon>Selenomonadales</taxon>
        <taxon>Selenomonadaceae</taxon>
        <taxon>Selenomonas</taxon>
    </lineage>
</organism>
<dbReference type="Proteomes" id="UP000183639">
    <property type="component" value="Unassembled WGS sequence"/>
</dbReference>
<dbReference type="PANTHER" id="PTHR34203:SF15">
    <property type="entry name" value="SLL1173 PROTEIN"/>
    <property type="match status" value="1"/>
</dbReference>
<dbReference type="EMBL" id="FOQK01000004">
    <property type="protein sequence ID" value="SFH76112.1"/>
    <property type="molecule type" value="Genomic_DNA"/>
</dbReference>
<evidence type="ECO:0000259" key="1">
    <source>
        <dbReference type="Pfam" id="PF05050"/>
    </source>
</evidence>
<dbReference type="PANTHER" id="PTHR34203">
    <property type="entry name" value="METHYLTRANSFERASE, FKBM FAMILY PROTEIN"/>
    <property type="match status" value="1"/>
</dbReference>
<gene>
    <name evidence="2" type="ORF">SAMN04487861_10440</name>
</gene>
<dbReference type="AlphaFoldDB" id="A0A1I3CNL8"/>
<keyword evidence="2" id="KW-0808">Transferase</keyword>
<dbReference type="RefSeq" id="WP_082336133.1">
    <property type="nucleotide sequence ID" value="NZ_FOQK01000004.1"/>
</dbReference>
<dbReference type="OrthoDB" id="5329963at2"/>
<dbReference type="InterPro" id="IPR052514">
    <property type="entry name" value="SAM-dependent_MTase"/>
</dbReference>
<dbReference type="GO" id="GO:0032259">
    <property type="term" value="P:methylation"/>
    <property type="evidence" value="ECO:0007669"/>
    <property type="project" value="UniProtKB-KW"/>
</dbReference>
<protein>
    <submittedName>
        <fullName evidence="2">Methyltransferase, FkbM family</fullName>
    </submittedName>
</protein>
<dbReference type="NCBIfam" id="TIGR01444">
    <property type="entry name" value="fkbM_fam"/>
    <property type="match status" value="1"/>
</dbReference>
<dbReference type="GO" id="GO:0008168">
    <property type="term" value="F:methyltransferase activity"/>
    <property type="evidence" value="ECO:0007669"/>
    <property type="project" value="UniProtKB-KW"/>
</dbReference>
<dbReference type="InterPro" id="IPR006342">
    <property type="entry name" value="FkbM_mtfrase"/>
</dbReference>
<dbReference type="Gene3D" id="3.40.50.150">
    <property type="entry name" value="Vaccinia Virus protein VP39"/>
    <property type="match status" value="1"/>
</dbReference>
<proteinExistence type="predicted"/>
<feature type="domain" description="Methyltransferase FkbM" evidence="1">
    <location>
        <begin position="189"/>
        <end position="321"/>
    </location>
</feature>
<name>A0A1I3CNL8_SELRU</name>
<dbReference type="Pfam" id="PF05050">
    <property type="entry name" value="Methyltransf_21"/>
    <property type="match status" value="1"/>
</dbReference>
<dbReference type="InterPro" id="IPR029063">
    <property type="entry name" value="SAM-dependent_MTases_sf"/>
</dbReference>
<reference evidence="2 3" key="1">
    <citation type="submission" date="2016-10" db="EMBL/GenBank/DDBJ databases">
        <authorList>
            <person name="de Groot N.N."/>
        </authorList>
    </citation>
    <scope>NUCLEOTIDE SEQUENCE [LARGE SCALE GENOMIC DNA]</scope>
    <source>
        <strain evidence="2 3">Z108</strain>
    </source>
</reference>
<accession>A0A1I3CNL8</accession>
<evidence type="ECO:0000313" key="2">
    <source>
        <dbReference type="EMBL" id="SFH76112.1"/>
    </source>
</evidence>